<reference evidence="1 2" key="1">
    <citation type="submission" date="2011-02" db="EMBL/GenBank/DDBJ databases">
        <authorList>
            <person name="Weinstock G."/>
            <person name="Sodergren E."/>
            <person name="Clifton S."/>
            <person name="Fulton L."/>
            <person name="Fulton B."/>
            <person name="Courtney L."/>
            <person name="Fronick C."/>
            <person name="Harrison M."/>
            <person name="Strong C."/>
            <person name="Farmer C."/>
            <person name="Delahaunty K."/>
            <person name="Markovic C."/>
            <person name="Hall O."/>
            <person name="Minx P."/>
            <person name="Tomlinson C."/>
            <person name="Mitreva M."/>
            <person name="Hou S."/>
            <person name="Chen J."/>
            <person name="Wollam A."/>
            <person name="Pepin K.H."/>
            <person name="Johnson M."/>
            <person name="Bhonagiri V."/>
            <person name="Zhang X."/>
            <person name="Suruliraj S."/>
            <person name="Warren W."/>
            <person name="Chinwalla A."/>
            <person name="Mardis E.R."/>
            <person name="Wilson R.K."/>
        </authorList>
    </citation>
    <scope>NUCLEOTIDE SEQUENCE [LARGE SCALE GENOMIC DNA]</scope>
    <source>
        <strain evidence="1 2">YIT 11859</strain>
    </source>
</reference>
<sequence>MCPGSLHFEAAFAVLRKTFDLVSNLRRLLPGKETRSAEEILERPKTDASGP</sequence>
<gene>
    <name evidence="1" type="ORF">HMPREF9439_02061</name>
</gene>
<dbReference type="HOGENOM" id="CLU_3101804_0_0_4"/>
<name>F3QM84_9BURK</name>
<evidence type="ECO:0000313" key="1">
    <source>
        <dbReference type="EMBL" id="EGG52391.1"/>
    </source>
</evidence>
<protein>
    <submittedName>
        <fullName evidence="1">Uncharacterized protein</fullName>
    </submittedName>
</protein>
<dbReference type="Proteomes" id="UP000005156">
    <property type="component" value="Unassembled WGS sequence"/>
</dbReference>
<dbReference type="AlphaFoldDB" id="F3QM84"/>
<accession>F3QM84</accession>
<evidence type="ECO:0000313" key="2">
    <source>
        <dbReference type="Proteomes" id="UP000005156"/>
    </source>
</evidence>
<proteinExistence type="predicted"/>
<organism evidence="1 2">
    <name type="scientific">Parasutterella excrementihominis YIT 11859</name>
    <dbReference type="NCBI Taxonomy" id="762966"/>
    <lineage>
        <taxon>Bacteria</taxon>
        <taxon>Pseudomonadati</taxon>
        <taxon>Pseudomonadota</taxon>
        <taxon>Betaproteobacteria</taxon>
        <taxon>Burkholderiales</taxon>
        <taxon>Sutterellaceae</taxon>
        <taxon>Parasutterella</taxon>
    </lineage>
</organism>
<keyword evidence="2" id="KW-1185">Reference proteome</keyword>
<comment type="caution">
    <text evidence="1">The sequence shown here is derived from an EMBL/GenBank/DDBJ whole genome shotgun (WGS) entry which is preliminary data.</text>
</comment>
<dbReference type="EMBL" id="AFBP01000070">
    <property type="protein sequence ID" value="EGG52391.1"/>
    <property type="molecule type" value="Genomic_DNA"/>
</dbReference>